<dbReference type="InterPro" id="IPR011044">
    <property type="entry name" value="Quino_amine_DH_bsu"/>
</dbReference>
<protein>
    <recommendedName>
        <fullName evidence="3">WD40 repeat domain-containing protein</fullName>
    </recommendedName>
</protein>
<dbReference type="SUPFAM" id="SSF50974">
    <property type="entry name" value="Nitrous oxide reductase, N-terminal domain"/>
    <property type="match status" value="1"/>
</dbReference>
<dbReference type="RefSeq" id="WP_118922173.1">
    <property type="nucleotide sequence ID" value="NZ_QWEG01000010.1"/>
</dbReference>
<sequence>MKKILSFFVTIAIIVSSLYVPLTSSASDPCAGIKPGQKIYWNGSELKAGQIGRLQILKDTPLFKLLPDGSLKQEKMLKKGTFYRIYNFKGDLLGVGGGYFVNRDTNVSYTTPSKAKLQAVTCANKPASQTPAPAPQAPATPVPVPQDNVCAGITPGQKVYWNGSELKPGQIGRLQILKDTPLFKLLPDGSLKHEKVLKKGTFYRIYNFKSDLLGVGGGYFVKRDTNVSYTTPSKTKLQAVACANKPASETPAPAPQAPVTPAPAPQDNVCTGITPGQKIYWDGGELKPGQIGRVTVISDTTLYKMIGSSLTPEKTLPKGGVYRIYSFKGDLLGVGGGYYVKRDSRITYNTPSKAKLQAVQCANGITPPAVPLHGKKPVNLGPMVFNQSTIAAKSGMDSNGNAYMYVILHGTPSALAVVDLNTNKVIGVYNLTDSTSAWGLDVDSAGIAWIAGTNRGTLYSYNPISRKLSSHGHVVSGTNDTSIQDIFVNDQYVFGVTAYGANVFKYNKLTSKREFILPTQKGKQYAKAVVADNDNKYLYVSSGATAELVRWDLSNNAKVSILPEQYKKETYAEKLKLIDNRFLFAKLYPSKKAAVYDIAAQRFISEFPSASRGFSEKNPTTNEVYYSNDAVLYGYNMSTGVTRNTGAKLLENTEALSLDFVNLKTNPENSVLVGLIDNKGSYYVFDPVSNEISIRSFAVPAQPVNLHLLFTSPDKRYIYVNGYMSGGLTQYNPVTKETSQLNGISQLESAVHVNGKMYVGAYPNARLTEIVDSSIPWDQRTPNVLARIKDYGQERIAALTSVNNHLFAGTYPQYTSKGGLIMDYDLKTNTHRVYENYINNQSIISLHPFGGYIYGGTSIHANYQKDPNGAKLFRFNPANPGQKQIITLPLKASMVMSLFTGPDNQLWGAADGTIFAYNPANNTFRSVKMFNAISGRYGNARMLTGKDGYIYGTLEGSFFKMDPKTMKYSFILTSGAKDLVDDSAGNLYFRHLENLYMYPLK</sequence>
<proteinExistence type="predicted"/>
<dbReference type="InterPro" id="IPR015943">
    <property type="entry name" value="WD40/YVTN_repeat-like_dom_sf"/>
</dbReference>
<accession>A0A417YRD0</accession>
<dbReference type="OrthoDB" id="843723at2"/>
<evidence type="ECO:0000313" key="2">
    <source>
        <dbReference type="Proteomes" id="UP000284416"/>
    </source>
</evidence>
<dbReference type="Gene3D" id="2.130.10.10">
    <property type="entry name" value="YVTN repeat-like/Quinoprotein amine dehydrogenase"/>
    <property type="match status" value="2"/>
</dbReference>
<evidence type="ECO:0008006" key="3">
    <source>
        <dbReference type="Google" id="ProtNLM"/>
    </source>
</evidence>
<keyword evidence="2" id="KW-1185">Reference proteome</keyword>
<reference evidence="1 2" key="1">
    <citation type="journal article" date="2017" name="Int. J. Syst. Evol. Microbiol.">
        <title>Bacillus notoginsengisoli sp. nov., a novel bacterium isolated from the rhizosphere of Panax notoginseng.</title>
        <authorList>
            <person name="Zhang M.Y."/>
            <person name="Cheng J."/>
            <person name="Cai Y."/>
            <person name="Zhang T.Y."/>
            <person name="Wu Y.Y."/>
            <person name="Manikprabhu D."/>
            <person name="Li W.J."/>
            <person name="Zhang Y.X."/>
        </authorList>
    </citation>
    <scope>NUCLEOTIDE SEQUENCE [LARGE SCALE GENOMIC DNA]</scope>
    <source>
        <strain evidence="1 2">JCM 30743</strain>
    </source>
</reference>
<dbReference type="InterPro" id="IPR011045">
    <property type="entry name" value="N2O_reductase_N"/>
</dbReference>
<comment type="caution">
    <text evidence="1">The sequence shown here is derived from an EMBL/GenBank/DDBJ whole genome shotgun (WGS) entry which is preliminary data.</text>
</comment>
<dbReference type="EMBL" id="QWEG01000010">
    <property type="protein sequence ID" value="RHW37259.1"/>
    <property type="molecule type" value="Genomic_DNA"/>
</dbReference>
<organism evidence="1 2">
    <name type="scientific">Neobacillus notoginsengisoli</name>
    <dbReference type="NCBI Taxonomy" id="1578198"/>
    <lineage>
        <taxon>Bacteria</taxon>
        <taxon>Bacillati</taxon>
        <taxon>Bacillota</taxon>
        <taxon>Bacilli</taxon>
        <taxon>Bacillales</taxon>
        <taxon>Bacillaceae</taxon>
        <taxon>Neobacillus</taxon>
    </lineage>
</organism>
<dbReference type="Proteomes" id="UP000284416">
    <property type="component" value="Unassembled WGS sequence"/>
</dbReference>
<gene>
    <name evidence="1" type="ORF">D1B31_15945</name>
</gene>
<dbReference type="AlphaFoldDB" id="A0A417YRD0"/>
<name>A0A417YRD0_9BACI</name>
<dbReference type="SUPFAM" id="SSF50969">
    <property type="entry name" value="YVTN repeat-like/Quinoprotein amine dehydrogenase"/>
    <property type="match status" value="1"/>
</dbReference>
<evidence type="ECO:0000313" key="1">
    <source>
        <dbReference type="EMBL" id="RHW37259.1"/>
    </source>
</evidence>